<sequence>TYKRYGYKTLIIWEHELKNLDKVKTNILKFNKK</sequence>
<dbReference type="AlphaFoldDB" id="A0A0F9FBJ9"/>
<dbReference type="EMBL" id="LAZR01033312">
    <property type="protein sequence ID" value="KKL48467.1"/>
    <property type="molecule type" value="Genomic_DNA"/>
</dbReference>
<feature type="non-terminal residue" evidence="1">
    <location>
        <position position="1"/>
    </location>
</feature>
<accession>A0A0F9FBJ9</accession>
<evidence type="ECO:0000313" key="1">
    <source>
        <dbReference type="EMBL" id="KKL48467.1"/>
    </source>
</evidence>
<dbReference type="Gene3D" id="3.40.960.10">
    <property type="entry name" value="VSR Endonuclease"/>
    <property type="match status" value="1"/>
</dbReference>
<proteinExistence type="predicted"/>
<gene>
    <name evidence="1" type="ORF">LCGC14_2325240</name>
</gene>
<name>A0A0F9FBJ9_9ZZZZ</name>
<protein>
    <submittedName>
        <fullName evidence="1">Uncharacterized protein</fullName>
    </submittedName>
</protein>
<comment type="caution">
    <text evidence="1">The sequence shown here is derived from an EMBL/GenBank/DDBJ whole genome shotgun (WGS) entry which is preliminary data.</text>
</comment>
<organism evidence="1">
    <name type="scientific">marine sediment metagenome</name>
    <dbReference type="NCBI Taxonomy" id="412755"/>
    <lineage>
        <taxon>unclassified sequences</taxon>
        <taxon>metagenomes</taxon>
        <taxon>ecological metagenomes</taxon>
    </lineage>
</organism>
<reference evidence="1" key="1">
    <citation type="journal article" date="2015" name="Nature">
        <title>Complex archaea that bridge the gap between prokaryotes and eukaryotes.</title>
        <authorList>
            <person name="Spang A."/>
            <person name="Saw J.H."/>
            <person name="Jorgensen S.L."/>
            <person name="Zaremba-Niedzwiedzka K."/>
            <person name="Martijn J."/>
            <person name="Lind A.E."/>
            <person name="van Eijk R."/>
            <person name="Schleper C."/>
            <person name="Guy L."/>
            <person name="Ettema T.J."/>
        </authorList>
    </citation>
    <scope>NUCLEOTIDE SEQUENCE</scope>
</reference>